<reference evidence="1 2" key="1">
    <citation type="submission" date="2020-02" db="EMBL/GenBank/DDBJ databases">
        <title>Whole-genome analyses of novel actinobacteria.</title>
        <authorList>
            <person name="Sahin N."/>
            <person name="Tokatli A."/>
        </authorList>
    </citation>
    <scope>NUCLEOTIDE SEQUENCE [LARGE SCALE GENOMIC DNA]</scope>
    <source>
        <strain evidence="1 2">YC419</strain>
    </source>
</reference>
<dbReference type="RefSeq" id="WP_165338642.1">
    <property type="nucleotide sequence ID" value="NZ_JAAKZX010000015.1"/>
</dbReference>
<comment type="caution">
    <text evidence="1">The sequence shown here is derived from an EMBL/GenBank/DDBJ whole genome shotgun (WGS) entry which is preliminary data.</text>
</comment>
<gene>
    <name evidence="1" type="ORF">G6048_07390</name>
</gene>
<accession>A0ABX0DMS9</accession>
<protein>
    <submittedName>
        <fullName evidence="1">Uncharacterized protein</fullName>
    </submittedName>
</protein>
<name>A0ABX0DMS9_9ACTN</name>
<dbReference type="EMBL" id="JAAKZX010000015">
    <property type="protein sequence ID" value="NGO42005.1"/>
    <property type="molecule type" value="Genomic_DNA"/>
</dbReference>
<sequence length="102" mass="11034">MKWASKLVDRTNIGPQKINIANWTTPDVEKAQQVITIAGPDATRWTATRTILTQVADQVPYVPLFTEVEVCAIGKGLAFEKSGIASLGLSNGSWIFSLKSTA</sequence>
<keyword evidence="2" id="KW-1185">Reference proteome</keyword>
<evidence type="ECO:0000313" key="2">
    <source>
        <dbReference type="Proteomes" id="UP001518140"/>
    </source>
</evidence>
<organism evidence="1 2">
    <name type="scientific">Streptomyces ureilyticus</name>
    <dbReference type="NCBI Taxonomy" id="1775131"/>
    <lineage>
        <taxon>Bacteria</taxon>
        <taxon>Bacillati</taxon>
        <taxon>Actinomycetota</taxon>
        <taxon>Actinomycetes</taxon>
        <taxon>Kitasatosporales</taxon>
        <taxon>Streptomycetaceae</taxon>
        <taxon>Streptomyces</taxon>
    </lineage>
</organism>
<evidence type="ECO:0000313" key="1">
    <source>
        <dbReference type="EMBL" id="NGO42005.1"/>
    </source>
</evidence>
<dbReference type="Proteomes" id="UP001518140">
    <property type="component" value="Unassembled WGS sequence"/>
</dbReference>
<proteinExistence type="predicted"/>